<feature type="transmembrane region" description="Helical" evidence="6">
    <location>
        <begin position="294"/>
        <end position="318"/>
    </location>
</feature>
<dbReference type="GO" id="GO:0006508">
    <property type="term" value="P:proteolysis"/>
    <property type="evidence" value="ECO:0007669"/>
    <property type="project" value="UniProtKB-KW"/>
</dbReference>
<name>A0A087HJ75_ARAAL</name>
<sequence>MEASTEPPPNTKIDEISHDLDLTFSTSIAGDTNWDKFPFFRHRSRQITRDTWLVSVFVLLQIVIFAVTMGVNDCSRNSHGHCAGKLLGRFSFQPLSENPMLGPSASTFEHMGGLYWNALVEKHEIWRILTSPWLHSGLFHLFINLGSLIFVGIYMEKQFGPLRIAVIYFLSGIMGSLFAVLFVRNIPSISSGAAFFGLIGAMLSALARNWNLYSGKISALVIIITISTVNFLIGFLPFIDNFANIGGFISGFLLGFVLLFTPQLRQTPPTHKGKLFEDDMKTSTRLKEQFDRPVLRIICLVLFCGILAGVLIAAFWGINLNRHCNWCCYIDCIPTRKWSCSDMTSSCEAMVSDAQLTLTCMANGKFRIFPYTNISQARTQDLCTLVCS</sequence>
<keyword evidence="5 6" id="KW-0472">Membrane</keyword>
<feature type="transmembrane region" description="Helical" evidence="6">
    <location>
        <begin position="219"/>
        <end position="239"/>
    </location>
</feature>
<comment type="subcellular location">
    <subcellularLocation>
        <location evidence="1 6">Membrane</location>
        <topology evidence="1 6">Multi-pass membrane protein</topology>
    </subcellularLocation>
</comment>
<dbReference type="Gramene" id="KFK42177">
    <property type="protein sequence ID" value="KFK42177"/>
    <property type="gene ID" value="AALP_AA2G221300"/>
</dbReference>
<comment type="function">
    <text evidence="6">Serine protease involved in intramembrane proteolysis.</text>
</comment>
<dbReference type="GO" id="GO:0004252">
    <property type="term" value="F:serine-type endopeptidase activity"/>
    <property type="evidence" value="ECO:0007669"/>
    <property type="project" value="InterPro"/>
</dbReference>
<gene>
    <name evidence="8" type="ordered locus">AALP_Aa2g221300</name>
</gene>
<protein>
    <recommendedName>
        <fullName evidence="6">RHOMBOID-like protein</fullName>
        <ecNumber evidence="6">3.4.21.105</ecNumber>
    </recommendedName>
</protein>
<dbReference type="InterPro" id="IPR022764">
    <property type="entry name" value="Peptidase_S54_rhomboid_dom"/>
</dbReference>
<dbReference type="InterPro" id="IPR035952">
    <property type="entry name" value="Rhomboid-like_sf"/>
</dbReference>
<evidence type="ECO:0000256" key="1">
    <source>
        <dbReference type="ARBA" id="ARBA00004141"/>
    </source>
</evidence>
<dbReference type="AlphaFoldDB" id="A0A087HJ75"/>
<dbReference type="Gene3D" id="1.20.1540.10">
    <property type="entry name" value="Rhomboid-like"/>
    <property type="match status" value="1"/>
</dbReference>
<feature type="transmembrane region" description="Helical" evidence="6">
    <location>
        <begin position="189"/>
        <end position="207"/>
    </location>
</feature>
<dbReference type="Pfam" id="PF01694">
    <property type="entry name" value="Rhomboid"/>
    <property type="match status" value="1"/>
</dbReference>
<reference evidence="9" key="1">
    <citation type="journal article" date="2015" name="Nat. Plants">
        <title>Genome expansion of Arabis alpina linked with retrotransposition and reduced symmetric DNA methylation.</title>
        <authorList>
            <person name="Willing E.M."/>
            <person name="Rawat V."/>
            <person name="Mandakova T."/>
            <person name="Maumus F."/>
            <person name="James G.V."/>
            <person name="Nordstroem K.J."/>
            <person name="Becker C."/>
            <person name="Warthmann N."/>
            <person name="Chica C."/>
            <person name="Szarzynska B."/>
            <person name="Zytnicki M."/>
            <person name="Albani M.C."/>
            <person name="Kiefer C."/>
            <person name="Bergonzi S."/>
            <person name="Castaings L."/>
            <person name="Mateos J.L."/>
            <person name="Berns M.C."/>
            <person name="Bujdoso N."/>
            <person name="Piofczyk T."/>
            <person name="de Lorenzo L."/>
            <person name="Barrero-Sicilia C."/>
            <person name="Mateos I."/>
            <person name="Piednoel M."/>
            <person name="Hagmann J."/>
            <person name="Chen-Min-Tao R."/>
            <person name="Iglesias-Fernandez R."/>
            <person name="Schuster S.C."/>
            <person name="Alonso-Blanco C."/>
            <person name="Roudier F."/>
            <person name="Carbonero P."/>
            <person name="Paz-Ares J."/>
            <person name="Davis S.J."/>
            <person name="Pecinka A."/>
            <person name="Quesneville H."/>
            <person name="Colot V."/>
            <person name="Lysak M.A."/>
            <person name="Weigel D."/>
            <person name="Coupland G."/>
            <person name="Schneeberger K."/>
        </authorList>
    </citation>
    <scope>NUCLEOTIDE SEQUENCE [LARGE SCALE GENOMIC DNA]</scope>
    <source>
        <strain evidence="9">cv. Pajares</strain>
    </source>
</reference>
<organism evidence="8 9">
    <name type="scientific">Arabis alpina</name>
    <name type="common">Alpine rock-cress</name>
    <dbReference type="NCBI Taxonomy" id="50452"/>
    <lineage>
        <taxon>Eukaryota</taxon>
        <taxon>Viridiplantae</taxon>
        <taxon>Streptophyta</taxon>
        <taxon>Embryophyta</taxon>
        <taxon>Tracheophyta</taxon>
        <taxon>Spermatophyta</taxon>
        <taxon>Magnoliopsida</taxon>
        <taxon>eudicotyledons</taxon>
        <taxon>Gunneridae</taxon>
        <taxon>Pentapetalae</taxon>
        <taxon>rosids</taxon>
        <taxon>malvids</taxon>
        <taxon>Brassicales</taxon>
        <taxon>Brassicaceae</taxon>
        <taxon>Arabideae</taxon>
        <taxon>Arabis</taxon>
    </lineage>
</organism>
<evidence type="ECO:0000256" key="6">
    <source>
        <dbReference type="RuleBase" id="RU362115"/>
    </source>
</evidence>
<evidence type="ECO:0000256" key="5">
    <source>
        <dbReference type="ARBA" id="ARBA00023136"/>
    </source>
</evidence>
<keyword evidence="4 6" id="KW-1133">Transmembrane helix</keyword>
<feature type="transmembrane region" description="Helical" evidence="6">
    <location>
        <begin position="162"/>
        <end position="183"/>
    </location>
</feature>
<feature type="transmembrane region" description="Helical" evidence="6">
    <location>
        <begin position="245"/>
        <end position="264"/>
    </location>
</feature>
<dbReference type="eggNOG" id="KOG2289">
    <property type="taxonomic scope" value="Eukaryota"/>
</dbReference>
<dbReference type="InterPro" id="IPR002610">
    <property type="entry name" value="Peptidase_S54_rhomboid-like"/>
</dbReference>
<dbReference type="EC" id="3.4.21.105" evidence="6"/>
<keyword evidence="6" id="KW-0645">Protease</keyword>
<accession>A0A087HJ75</accession>
<dbReference type="EMBL" id="CM002870">
    <property type="protein sequence ID" value="KFK42177.1"/>
    <property type="molecule type" value="Genomic_DNA"/>
</dbReference>
<keyword evidence="3 6" id="KW-0812">Transmembrane</keyword>
<evidence type="ECO:0000313" key="8">
    <source>
        <dbReference type="EMBL" id="KFK42177.1"/>
    </source>
</evidence>
<dbReference type="OMA" id="INSYCTW"/>
<feature type="transmembrane region" description="Helical" evidence="6">
    <location>
        <begin position="133"/>
        <end position="155"/>
    </location>
</feature>
<evidence type="ECO:0000256" key="4">
    <source>
        <dbReference type="ARBA" id="ARBA00022989"/>
    </source>
</evidence>
<comment type="similarity">
    <text evidence="2 6">Belongs to the peptidase S54 family.</text>
</comment>
<proteinExistence type="inferred from homology"/>
<dbReference type="OrthoDB" id="418595at2759"/>
<dbReference type="Proteomes" id="UP000029120">
    <property type="component" value="Chromosome 2"/>
</dbReference>
<evidence type="ECO:0000259" key="7">
    <source>
        <dbReference type="Pfam" id="PF01694"/>
    </source>
</evidence>
<dbReference type="PANTHER" id="PTHR22936">
    <property type="entry name" value="RHOMBOID-RELATED"/>
    <property type="match status" value="1"/>
</dbReference>
<keyword evidence="9" id="KW-1185">Reference proteome</keyword>
<dbReference type="PANTHER" id="PTHR22936:SF75">
    <property type="entry name" value="RHOMBOID-LIKE PROTEIN 8"/>
    <property type="match status" value="1"/>
</dbReference>
<evidence type="ECO:0000256" key="2">
    <source>
        <dbReference type="ARBA" id="ARBA00009045"/>
    </source>
</evidence>
<evidence type="ECO:0000256" key="3">
    <source>
        <dbReference type="ARBA" id="ARBA00022692"/>
    </source>
</evidence>
<feature type="domain" description="Peptidase S54 rhomboid" evidence="7">
    <location>
        <begin position="123"/>
        <end position="259"/>
    </location>
</feature>
<evidence type="ECO:0000313" key="9">
    <source>
        <dbReference type="Proteomes" id="UP000029120"/>
    </source>
</evidence>
<keyword evidence="6" id="KW-0378">Hydrolase</keyword>
<dbReference type="GO" id="GO:0016020">
    <property type="term" value="C:membrane"/>
    <property type="evidence" value="ECO:0007669"/>
    <property type="project" value="UniProtKB-SubCell"/>
</dbReference>
<dbReference type="SUPFAM" id="SSF144091">
    <property type="entry name" value="Rhomboid-like"/>
    <property type="match status" value="1"/>
</dbReference>
<feature type="transmembrane region" description="Helical" evidence="6">
    <location>
        <begin position="51"/>
        <end position="71"/>
    </location>
</feature>
<keyword evidence="6" id="KW-0720">Serine protease</keyword>
<comment type="catalytic activity">
    <reaction evidence="6">
        <text>Cleaves type-1 transmembrane domains using a catalytic dyad composed of serine and histidine that are contributed by different transmembrane domains.</text>
        <dbReference type="EC" id="3.4.21.105"/>
    </reaction>
</comment>